<gene>
    <name evidence="2" type="ORF">SAMN05660703_0862</name>
</gene>
<dbReference type="Proteomes" id="UP000192360">
    <property type="component" value="Unassembled WGS sequence"/>
</dbReference>
<name>A0A1W1YTL3_9FLAO</name>
<evidence type="ECO:0000313" key="3">
    <source>
        <dbReference type="Proteomes" id="UP000192360"/>
    </source>
</evidence>
<dbReference type="EMBL" id="FWXO01000001">
    <property type="protein sequence ID" value="SMC39453.1"/>
    <property type="molecule type" value="Genomic_DNA"/>
</dbReference>
<keyword evidence="1" id="KW-0732">Signal</keyword>
<dbReference type="OrthoDB" id="1492401at2"/>
<evidence type="ECO:0000256" key="1">
    <source>
        <dbReference type="SAM" id="SignalP"/>
    </source>
</evidence>
<dbReference type="STRING" id="504486.SAMN05660703_0862"/>
<organism evidence="2 3">
    <name type="scientific">Cellulophaga tyrosinoxydans</name>
    <dbReference type="NCBI Taxonomy" id="504486"/>
    <lineage>
        <taxon>Bacteria</taxon>
        <taxon>Pseudomonadati</taxon>
        <taxon>Bacteroidota</taxon>
        <taxon>Flavobacteriia</taxon>
        <taxon>Flavobacteriales</taxon>
        <taxon>Flavobacteriaceae</taxon>
        <taxon>Cellulophaga</taxon>
    </lineage>
</organism>
<evidence type="ECO:0000313" key="2">
    <source>
        <dbReference type="EMBL" id="SMC39453.1"/>
    </source>
</evidence>
<proteinExistence type="predicted"/>
<sequence length="212" mass="24743">MKKTLFFCALVLLSQAIFSQDTDCSDVTQISCCREEGNPIPPFSRLSCTDDGGLYAMFPQVLSYKDYVFNQIQNCHKPEVDGYVGTLQFSYCKPKHRKFMTISITDFSMPFYQTSKGEAIMDMYLLNFHPSAMHIGSREVTKIENKDIKNEMRVFSPRFSPYDGFGDTVSFFGYYQKRYYVEIHVDDEENLFTSPEQFELFIKEYVEMLNIK</sequence>
<reference evidence="2 3" key="1">
    <citation type="submission" date="2017-04" db="EMBL/GenBank/DDBJ databases">
        <authorList>
            <person name="Afonso C.L."/>
            <person name="Miller P.J."/>
            <person name="Scott M.A."/>
            <person name="Spackman E."/>
            <person name="Goraichik I."/>
            <person name="Dimitrov K.M."/>
            <person name="Suarez D.L."/>
            <person name="Swayne D.E."/>
        </authorList>
    </citation>
    <scope>NUCLEOTIDE SEQUENCE [LARGE SCALE GENOMIC DNA]</scope>
    <source>
        <strain evidence="2 3">DSM 21164</strain>
    </source>
</reference>
<accession>A0A1W1YTL3</accession>
<keyword evidence="3" id="KW-1185">Reference proteome</keyword>
<dbReference type="RefSeq" id="WP_084060154.1">
    <property type="nucleotide sequence ID" value="NZ_FWXO01000001.1"/>
</dbReference>
<feature type="signal peptide" evidence="1">
    <location>
        <begin position="1"/>
        <end position="19"/>
    </location>
</feature>
<protein>
    <submittedName>
        <fullName evidence="2">Uncharacterized protein</fullName>
    </submittedName>
</protein>
<dbReference type="AlphaFoldDB" id="A0A1W1YTL3"/>
<feature type="chain" id="PRO_5012031836" evidence="1">
    <location>
        <begin position="20"/>
        <end position="212"/>
    </location>
</feature>